<dbReference type="GO" id="GO:0005634">
    <property type="term" value="C:nucleus"/>
    <property type="evidence" value="ECO:0007669"/>
    <property type="project" value="TreeGrafter"/>
</dbReference>
<dbReference type="PANTHER" id="PTHR13563:SF13">
    <property type="entry name" value="TRNA METHYLTRANSFERASE 10 HOMOLOG A"/>
    <property type="match status" value="1"/>
</dbReference>
<evidence type="ECO:0000256" key="2">
    <source>
        <dbReference type="ARBA" id="ARBA00022603"/>
    </source>
</evidence>
<dbReference type="InterPro" id="IPR038459">
    <property type="entry name" value="MT_TRM10-typ_sf"/>
</dbReference>
<accession>A0A024FXX2</accession>
<dbReference type="EMBL" id="CAIX01000001">
    <property type="protein sequence ID" value="CCI39356.1"/>
    <property type="molecule type" value="Genomic_DNA"/>
</dbReference>
<dbReference type="PROSITE" id="PS51675">
    <property type="entry name" value="SAM_MT_TRM10"/>
    <property type="match status" value="1"/>
</dbReference>
<dbReference type="InterPro" id="IPR036514">
    <property type="entry name" value="SGNH_hydro_sf"/>
</dbReference>
<keyword evidence="3" id="KW-0808">Transferase</keyword>
<keyword evidence="4" id="KW-0949">S-adenosyl-L-methionine</keyword>
<dbReference type="Gene3D" id="3.40.50.1110">
    <property type="entry name" value="SGNH hydrolase"/>
    <property type="match status" value="1"/>
</dbReference>
<dbReference type="GO" id="GO:0002939">
    <property type="term" value="P:tRNA N1-guanine methylation"/>
    <property type="evidence" value="ECO:0007669"/>
    <property type="project" value="TreeGrafter"/>
</dbReference>
<evidence type="ECO:0000259" key="6">
    <source>
        <dbReference type="PROSITE" id="PS51675"/>
    </source>
</evidence>
<dbReference type="STRING" id="65357.A0A024FXX2"/>
<evidence type="ECO:0000256" key="3">
    <source>
        <dbReference type="ARBA" id="ARBA00022679"/>
    </source>
</evidence>
<evidence type="ECO:0000313" key="8">
    <source>
        <dbReference type="Proteomes" id="UP000053237"/>
    </source>
</evidence>
<evidence type="ECO:0000313" key="7">
    <source>
        <dbReference type="EMBL" id="CCI39356.1"/>
    </source>
</evidence>
<dbReference type="EC" id="2.1.1.221" evidence="1"/>
<keyword evidence="8" id="KW-1185">Reference proteome</keyword>
<reference evidence="7 8" key="1">
    <citation type="submission" date="2012-05" db="EMBL/GenBank/DDBJ databases">
        <title>Recombination and specialization in a pathogen metapopulation.</title>
        <authorList>
            <person name="Gardiner A."/>
            <person name="Kemen E."/>
            <person name="Schultz-Larsen T."/>
            <person name="MacLean D."/>
            <person name="Van Oosterhout C."/>
            <person name="Jones J.D.G."/>
        </authorList>
    </citation>
    <scope>NUCLEOTIDE SEQUENCE [LARGE SCALE GENOMIC DNA]</scope>
    <source>
        <strain evidence="7 8">Ac Nc2</strain>
    </source>
</reference>
<dbReference type="PANTHER" id="PTHR13563">
    <property type="entry name" value="TRNA (GUANINE-9-) METHYLTRANSFERASE"/>
    <property type="match status" value="1"/>
</dbReference>
<dbReference type="InterPro" id="IPR028564">
    <property type="entry name" value="MT_TRM10-typ"/>
</dbReference>
<comment type="catalytic activity">
    <reaction evidence="5">
        <text>guanosine(9) in tRNA + S-adenosyl-L-methionine = N(1)-methylguanosine(9) in tRNA + S-adenosyl-L-homocysteine + H(+)</text>
        <dbReference type="Rhea" id="RHEA:43156"/>
        <dbReference type="Rhea" id="RHEA-COMP:10367"/>
        <dbReference type="Rhea" id="RHEA-COMP:10368"/>
        <dbReference type="ChEBI" id="CHEBI:15378"/>
        <dbReference type="ChEBI" id="CHEBI:57856"/>
        <dbReference type="ChEBI" id="CHEBI:59789"/>
        <dbReference type="ChEBI" id="CHEBI:73542"/>
        <dbReference type="ChEBI" id="CHEBI:74269"/>
        <dbReference type="EC" id="2.1.1.221"/>
    </reaction>
</comment>
<keyword evidence="2" id="KW-0489">Methyltransferase</keyword>
<dbReference type="GO" id="GO:0052905">
    <property type="term" value="F:tRNA (guanosine(9)-N1)-methyltransferase activity"/>
    <property type="evidence" value="ECO:0007669"/>
    <property type="project" value="UniProtKB-EC"/>
</dbReference>
<dbReference type="CDD" id="cd18089">
    <property type="entry name" value="SPOUT_Trm10-like"/>
    <property type="match status" value="1"/>
</dbReference>
<evidence type="ECO:0000256" key="1">
    <source>
        <dbReference type="ARBA" id="ARBA00012797"/>
    </source>
</evidence>
<dbReference type="Gene3D" id="3.40.1280.30">
    <property type="match status" value="1"/>
</dbReference>
<organism evidence="7 8">
    <name type="scientific">Albugo candida</name>
    <dbReference type="NCBI Taxonomy" id="65357"/>
    <lineage>
        <taxon>Eukaryota</taxon>
        <taxon>Sar</taxon>
        <taxon>Stramenopiles</taxon>
        <taxon>Oomycota</taxon>
        <taxon>Peronosporomycetes</taxon>
        <taxon>Albuginales</taxon>
        <taxon>Albuginaceae</taxon>
        <taxon>Albugo</taxon>
    </lineage>
</organism>
<dbReference type="InterPro" id="IPR007356">
    <property type="entry name" value="tRNA_m1G_MeTrfase_euk"/>
</dbReference>
<dbReference type="AlphaFoldDB" id="A0A024FXX2"/>
<dbReference type="OrthoDB" id="278300at2759"/>
<gene>
    <name evidence="7" type="ORF">BN9_001390</name>
</gene>
<comment type="caution">
    <text evidence="7">The sequence shown here is derived from an EMBL/GenBank/DDBJ whole genome shotgun (WGS) entry which is preliminary data.</text>
</comment>
<dbReference type="Proteomes" id="UP000053237">
    <property type="component" value="Unassembled WGS sequence"/>
</dbReference>
<evidence type="ECO:0000256" key="5">
    <source>
        <dbReference type="ARBA" id="ARBA00048434"/>
    </source>
</evidence>
<feature type="domain" description="SAM-dependent MTase TRM10-type" evidence="6">
    <location>
        <begin position="32"/>
        <end position="225"/>
    </location>
</feature>
<dbReference type="GO" id="GO:0000049">
    <property type="term" value="F:tRNA binding"/>
    <property type="evidence" value="ECO:0007669"/>
    <property type="project" value="TreeGrafter"/>
</dbReference>
<protein>
    <recommendedName>
        <fullName evidence="1">tRNA (guanine(9)-N(1))-methyltransferase</fullName>
        <ecNumber evidence="1">2.1.1.221</ecNumber>
    </recommendedName>
</protein>
<evidence type="ECO:0000256" key="4">
    <source>
        <dbReference type="ARBA" id="ARBA00022691"/>
    </source>
</evidence>
<dbReference type="SUPFAM" id="SSF52266">
    <property type="entry name" value="SGNH hydrolase"/>
    <property type="match status" value="1"/>
</dbReference>
<sequence length="475" mass="54572">MKNPTGIALSWTELDSNKREETERIKMHRVEQYQKLAHARMFPRLRVVVDLSFTSQQTLRECNSLLKQLSCAYGYIRSCSLSSLLSLEVTSYHGGIVTLCHKHGVASWPILKHSIPLNEVYQPEDVIYLSPDAPYEIDQLDNTKIYVIGGIVDRTVRKNETMHYASRIQYQTARLPVRKYMPEARTHILNVNSVIMALNEVMNHRDWARAFQMLGSTMTLREIAISFYFHLAIAYFQIRNWISQYSTTIFARPVNEYHHKILIIGDDFASGIGDSFHLGNSGGLSTALHGFIQRSDKIRHKWEVINAGIPLSKTDDWQAGAKYFDRIFRTGSARDAEIVVVIAGSIEARHHRGSKDGSNMMSNLIQLCDALRRKEKRVFLATLALSPQNDHIQQGINEQIKAYCARSYKHANPLVLGPRLDLPVFQRRQNQSFDEFRFNAHGFHVLAQKFSEELIPAMTAVEWITWKEHLERGRC</sequence>
<name>A0A024FXX2_9STRA</name>
<proteinExistence type="predicted"/>
<dbReference type="InParanoid" id="A0A024FXX2"/>